<feature type="domain" description="Protein kinase" evidence="5">
    <location>
        <begin position="63"/>
        <end position="319"/>
    </location>
</feature>
<organism evidence="6 7">
    <name type="scientific">Enhygromyxa salina</name>
    <dbReference type="NCBI Taxonomy" id="215803"/>
    <lineage>
        <taxon>Bacteria</taxon>
        <taxon>Pseudomonadati</taxon>
        <taxon>Myxococcota</taxon>
        <taxon>Polyangia</taxon>
        <taxon>Nannocystales</taxon>
        <taxon>Nannocystaceae</taxon>
        <taxon>Enhygromyxa</taxon>
    </lineage>
</organism>
<dbReference type="SMART" id="SM00220">
    <property type="entry name" value="S_TKc"/>
    <property type="match status" value="1"/>
</dbReference>
<dbReference type="SUPFAM" id="SSF56112">
    <property type="entry name" value="Protein kinase-like (PK-like)"/>
    <property type="match status" value="1"/>
</dbReference>
<dbReference type="InterPro" id="IPR008271">
    <property type="entry name" value="Ser/Thr_kinase_AS"/>
</dbReference>
<proteinExistence type="predicted"/>
<evidence type="ECO:0000256" key="1">
    <source>
        <dbReference type="ARBA" id="ARBA00022679"/>
    </source>
</evidence>
<dbReference type="Gene3D" id="3.30.200.20">
    <property type="entry name" value="Phosphorylase Kinase, domain 1"/>
    <property type="match status" value="1"/>
</dbReference>
<dbReference type="InterPro" id="IPR000719">
    <property type="entry name" value="Prot_kinase_dom"/>
</dbReference>
<dbReference type="RefSeq" id="WP_106093237.1">
    <property type="nucleotide sequence ID" value="NZ_PVNL01000121.1"/>
</dbReference>
<evidence type="ECO:0000313" key="6">
    <source>
        <dbReference type="EMBL" id="PRP99353.1"/>
    </source>
</evidence>
<dbReference type="PANTHER" id="PTHR43289">
    <property type="entry name" value="MITOGEN-ACTIVATED PROTEIN KINASE KINASE KINASE 20-RELATED"/>
    <property type="match status" value="1"/>
</dbReference>
<dbReference type="CDD" id="cd14014">
    <property type="entry name" value="STKc_PknB_like"/>
    <property type="match status" value="1"/>
</dbReference>
<dbReference type="PROSITE" id="PS00108">
    <property type="entry name" value="PROTEIN_KINASE_ST"/>
    <property type="match status" value="1"/>
</dbReference>
<protein>
    <submittedName>
        <fullName evidence="6">Serine/threonine-protein kinase PrkC</fullName>
        <ecNumber evidence="6">2.7.11.1</ecNumber>
    </submittedName>
</protein>
<dbReference type="AlphaFoldDB" id="A0A2S9Y2L2"/>
<sequence length="489" mass="52804">MAVPPTPGSLLASSRRLAAWGARIDSDARSPVDKLAELIASRFDVTLAVSLEELGALAAEHRYVIVECLGATRHSAVYAAVDALLARYVAIKIHRADGDDADELVLAEARAASQLNHPNVVRIYDVGEHDGWLFSVSELCDEDLSAWCQRHGWLEILARIIEAGEGLARLHAAGVIHGDVKPANILILNGVARLADFGMASVPGHSTRIVGTPGFIAPEVAAGLRTRSGDVFALAATAWACLFAELPYGPLPSTGELAEVIELTVNRARSRAFAQPRRQHPTMPQLVVDELECGLRWDPGHRPSLELWLGRLEVLHAWGTRRARLRARMPWARGWSSRRALAFVGALFVTFGGVTAYLAARAEPARTGGGASLGFEDLLGELASSNPRLRAEVAARVGDGAAAVDALGDAWEQFETLSSRDQVRLANSASEIARRLELAEQLEHAQLAWSVAILLHGRVGQLGERDDALRSFQEVSDVIPITPALRQNR</sequence>
<comment type="caution">
    <text evidence="6">The sequence shown here is derived from an EMBL/GenBank/DDBJ whole genome shotgun (WGS) entry which is preliminary data.</text>
</comment>
<dbReference type="InterPro" id="IPR011009">
    <property type="entry name" value="Kinase-like_dom_sf"/>
</dbReference>
<evidence type="ECO:0000313" key="7">
    <source>
        <dbReference type="Proteomes" id="UP000238823"/>
    </source>
</evidence>
<evidence type="ECO:0000256" key="4">
    <source>
        <dbReference type="ARBA" id="ARBA00022840"/>
    </source>
</evidence>
<dbReference type="Proteomes" id="UP000238823">
    <property type="component" value="Unassembled WGS sequence"/>
</dbReference>
<keyword evidence="4" id="KW-0067">ATP-binding</keyword>
<dbReference type="Pfam" id="PF00069">
    <property type="entry name" value="Pkinase"/>
    <property type="match status" value="1"/>
</dbReference>
<keyword evidence="1 6" id="KW-0808">Transferase</keyword>
<dbReference type="OrthoDB" id="9797603at2"/>
<name>A0A2S9Y2L2_9BACT</name>
<reference evidence="6 7" key="1">
    <citation type="submission" date="2018-03" db="EMBL/GenBank/DDBJ databases">
        <title>Draft Genome Sequences of the Obligatory Marine Myxobacteria Enhygromyxa salina SWB007.</title>
        <authorList>
            <person name="Poehlein A."/>
            <person name="Moghaddam J.A."/>
            <person name="Harms H."/>
            <person name="Alanjari M."/>
            <person name="Koenig G.M."/>
            <person name="Daniel R."/>
            <person name="Schaeberle T.F."/>
        </authorList>
    </citation>
    <scope>NUCLEOTIDE SEQUENCE [LARGE SCALE GENOMIC DNA]</scope>
    <source>
        <strain evidence="6 7">SWB007</strain>
    </source>
</reference>
<keyword evidence="2" id="KW-0547">Nucleotide-binding</keyword>
<evidence type="ECO:0000256" key="3">
    <source>
        <dbReference type="ARBA" id="ARBA00022777"/>
    </source>
</evidence>
<gene>
    <name evidence="6" type="primary">prkC_33</name>
    <name evidence="6" type="ORF">ENSA7_63950</name>
</gene>
<accession>A0A2S9Y2L2</accession>
<dbReference type="PANTHER" id="PTHR43289:SF6">
    <property type="entry name" value="SERINE_THREONINE-PROTEIN KINASE NEKL-3"/>
    <property type="match status" value="1"/>
</dbReference>
<dbReference type="GO" id="GO:0005524">
    <property type="term" value="F:ATP binding"/>
    <property type="evidence" value="ECO:0007669"/>
    <property type="project" value="UniProtKB-KW"/>
</dbReference>
<dbReference type="Gene3D" id="1.10.510.10">
    <property type="entry name" value="Transferase(Phosphotransferase) domain 1"/>
    <property type="match status" value="1"/>
</dbReference>
<keyword evidence="3 6" id="KW-0418">Kinase</keyword>
<evidence type="ECO:0000256" key="2">
    <source>
        <dbReference type="ARBA" id="ARBA00022741"/>
    </source>
</evidence>
<dbReference type="EMBL" id="PVNL01000121">
    <property type="protein sequence ID" value="PRP99353.1"/>
    <property type="molecule type" value="Genomic_DNA"/>
</dbReference>
<evidence type="ECO:0000259" key="5">
    <source>
        <dbReference type="PROSITE" id="PS50011"/>
    </source>
</evidence>
<dbReference type="PROSITE" id="PS50011">
    <property type="entry name" value="PROTEIN_KINASE_DOM"/>
    <property type="match status" value="1"/>
</dbReference>
<dbReference type="EC" id="2.7.11.1" evidence="6"/>
<dbReference type="GO" id="GO:0004674">
    <property type="term" value="F:protein serine/threonine kinase activity"/>
    <property type="evidence" value="ECO:0007669"/>
    <property type="project" value="UniProtKB-EC"/>
</dbReference>